<dbReference type="InParanoid" id="A0A7I4BB66"/>
<dbReference type="Proteomes" id="UP000006727">
    <property type="component" value="Chromosome 17"/>
</dbReference>
<keyword evidence="5" id="KW-1185">Reference proteome</keyword>
<reference evidence="4 5" key="2">
    <citation type="journal article" date="2018" name="Plant J.">
        <title>The Physcomitrella patens chromosome-scale assembly reveals moss genome structure and evolution.</title>
        <authorList>
            <person name="Lang D."/>
            <person name="Ullrich K.K."/>
            <person name="Murat F."/>
            <person name="Fuchs J."/>
            <person name="Jenkins J."/>
            <person name="Haas F.B."/>
            <person name="Piednoel M."/>
            <person name="Gundlach H."/>
            <person name="Van Bel M."/>
            <person name="Meyberg R."/>
            <person name="Vives C."/>
            <person name="Morata J."/>
            <person name="Symeonidi A."/>
            <person name="Hiss M."/>
            <person name="Muchero W."/>
            <person name="Kamisugi Y."/>
            <person name="Saleh O."/>
            <person name="Blanc G."/>
            <person name="Decker E.L."/>
            <person name="van Gessel N."/>
            <person name="Grimwood J."/>
            <person name="Hayes R.D."/>
            <person name="Graham S.W."/>
            <person name="Gunter L.E."/>
            <person name="McDaniel S.F."/>
            <person name="Hoernstein S.N.W."/>
            <person name="Larsson A."/>
            <person name="Li F.W."/>
            <person name="Perroud P.F."/>
            <person name="Phillips J."/>
            <person name="Ranjan P."/>
            <person name="Rokshar D.S."/>
            <person name="Rothfels C.J."/>
            <person name="Schneider L."/>
            <person name="Shu S."/>
            <person name="Stevenson D.W."/>
            <person name="Thummler F."/>
            <person name="Tillich M."/>
            <person name="Villarreal Aguilar J.C."/>
            <person name="Widiez T."/>
            <person name="Wong G.K."/>
            <person name="Wymore A."/>
            <person name="Zhang Y."/>
            <person name="Zimmer A.D."/>
            <person name="Quatrano R.S."/>
            <person name="Mayer K.F.X."/>
            <person name="Goodstein D."/>
            <person name="Casacuberta J.M."/>
            <person name="Vandepoele K."/>
            <person name="Reski R."/>
            <person name="Cuming A.C."/>
            <person name="Tuskan G.A."/>
            <person name="Maumus F."/>
            <person name="Salse J."/>
            <person name="Schmutz J."/>
            <person name="Rensing S.A."/>
        </authorList>
    </citation>
    <scope>NUCLEOTIDE SEQUENCE [LARGE SCALE GENOMIC DNA]</scope>
    <source>
        <strain evidence="4 5">cv. Gransden 2004</strain>
    </source>
</reference>
<organism evidence="4 5">
    <name type="scientific">Physcomitrium patens</name>
    <name type="common">Spreading-leaved earth moss</name>
    <name type="synonym">Physcomitrella patens</name>
    <dbReference type="NCBI Taxonomy" id="3218"/>
    <lineage>
        <taxon>Eukaryota</taxon>
        <taxon>Viridiplantae</taxon>
        <taxon>Streptophyta</taxon>
        <taxon>Embryophyta</taxon>
        <taxon>Bryophyta</taxon>
        <taxon>Bryophytina</taxon>
        <taxon>Bryopsida</taxon>
        <taxon>Funariidae</taxon>
        <taxon>Funariales</taxon>
        <taxon>Funariaceae</taxon>
        <taxon>Physcomitrium</taxon>
    </lineage>
</organism>
<dbReference type="InterPro" id="IPR014772">
    <property type="entry name" value="Munc13_dom-2"/>
</dbReference>
<dbReference type="EMBL" id="ABEU02000017">
    <property type="status" value="NOT_ANNOTATED_CDS"/>
    <property type="molecule type" value="Genomic_DNA"/>
</dbReference>
<dbReference type="InterPro" id="IPR008528">
    <property type="entry name" value="unc-13_homologue"/>
</dbReference>
<reference evidence="4 5" key="1">
    <citation type="journal article" date="2008" name="Science">
        <title>The Physcomitrella genome reveals evolutionary insights into the conquest of land by plants.</title>
        <authorList>
            <person name="Rensing S."/>
            <person name="Lang D."/>
            <person name="Zimmer A."/>
            <person name="Terry A."/>
            <person name="Salamov A."/>
            <person name="Shapiro H."/>
            <person name="Nishiyama T."/>
            <person name="Perroud P.-F."/>
            <person name="Lindquist E."/>
            <person name="Kamisugi Y."/>
            <person name="Tanahashi T."/>
            <person name="Sakakibara K."/>
            <person name="Fujita T."/>
            <person name="Oishi K."/>
            <person name="Shin-I T."/>
            <person name="Kuroki Y."/>
            <person name="Toyoda A."/>
            <person name="Suzuki Y."/>
            <person name="Hashimoto A."/>
            <person name="Yamaguchi K."/>
            <person name="Sugano A."/>
            <person name="Kohara Y."/>
            <person name="Fujiyama A."/>
            <person name="Anterola A."/>
            <person name="Aoki S."/>
            <person name="Ashton N."/>
            <person name="Barbazuk W.B."/>
            <person name="Barker E."/>
            <person name="Bennetzen J."/>
            <person name="Bezanilla M."/>
            <person name="Blankenship R."/>
            <person name="Cho S.H."/>
            <person name="Dutcher S."/>
            <person name="Estelle M."/>
            <person name="Fawcett J.A."/>
            <person name="Gundlach H."/>
            <person name="Hanada K."/>
            <person name="Heyl A."/>
            <person name="Hicks K.A."/>
            <person name="Hugh J."/>
            <person name="Lohr M."/>
            <person name="Mayer K."/>
            <person name="Melkozernov A."/>
            <person name="Murata T."/>
            <person name="Nelson D."/>
            <person name="Pils B."/>
            <person name="Prigge M."/>
            <person name="Reiss B."/>
            <person name="Renner T."/>
            <person name="Rombauts S."/>
            <person name="Rushton P."/>
            <person name="Sanderfoot A."/>
            <person name="Schween G."/>
            <person name="Shiu S.-H."/>
            <person name="Stueber K."/>
            <person name="Theodoulou F.L."/>
            <person name="Tu H."/>
            <person name="Van de Peer Y."/>
            <person name="Verrier P.J."/>
            <person name="Waters E."/>
            <person name="Wood A."/>
            <person name="Yang L."/>
            <person name="Cove D."/>
            <person name="Cuming A."/>
            <person name="Hasebe M."/>
            <person name="Lucas S."/>
            <person name="Mishler D.B."/>
            <person name="Reski R."/>
            <person name="Grigoriev I."/>
            <person name="Quatrano R.S."/>
            <person name="Boore J.L."/>
        </authorList>
    </citation>
    <scope>NUCLEOTIDE SEQUENCE [LARGE SCALE GENOMIC DNA]</scope>
    <source>
        <strain evidence="4 5">cv. Gransden 2004</strain>
    </source>
</reference>
<dbReference type="PANTHER" id="PTHR31280">
    <property type="entry name" value="PROTEIN UNC-13 HOMOLOG"/>
    <property type="match status" value="1"/>
</dbReference>
<feature type="compositionally biased region" description="Polar residues" evidence="1">
    <location>
        <begin position="9"/>
        <end position="22"/>
    </location>
</feature>
<dbReference type="EnsemblPlants" id="Pp3c17_1370V3.3">
    <property type="protein sequence ID" value="Pp3c17_1370V3.3"/>
    <property type="gene ID" value="Pp3c17_1370"/>
</dbReference>
<feature type="domain" description="MHD2" evidence="3">
    <location>
        <begin position="775"/>
        <end position="885"/>
    </location>
</feature>
<evidence type="ECO:0008006" key="6">
    <source>
        <dbReference type="Google" id="ProtNLM"/>
    </source>
</evidence>
<dbReference type="PANTHER" id="PTHR31280:SF4">
    <property type="entry name" value="ELONGATION FACTOR TS (DUF810)"/>
    <property type="match status" value="1"/>
</dbReference>
<evidence type="ECO:0000256" key="1">
    <source>
        <dbReference type="SAM" id="MobiDB-lite"/>
    </source>
</evidence>
<evidence type="ECO:0000313" key="4">
    <source>
        <dbReference type="EnsemblPlants" id="Pp3c17_1370V3.3"/>
    </source>
</evidence>
<feature type="region of interest" description="Disordered" evidence="1">
    <location>
        <begin position="1"/>
        <end position="27"/>
    </location>
</feature>
<dbReference type="FunCoup" id="A0A7I4BB66">
    <property type="interactions" value="1742"/>
</dbReference>
<evidence type="ECO:0000259" key="3">
    <source>
        <dbReference type="PROSITE" id="PS51259"/>
    </source>
</evidence>
<dbReference type="Pfam" id="PF25761">
    <property type="entry name" value="TPR_PATROL1"/>
    <property type="match status" value="1"/>
</dbReference>
<dbReference type="PROSITE" id="PS51259">
    <property type="entry name" value="MHD2"/>
    <property type="match status" value="1"/>
</dbReference>
<dbReference type="Gramene" id="Pp3c17_1370V3.3">
    <property type="protein sequence ID" value="Pp3c17_1370V3.3"/>
    <property type="gene ID" value="Pp3c17_1370"/>
</dbReference>
<dbReference type="InterPro" id="IPR014770">
    <property type="entry name" value="Munc13_1"/>
</dbReference>
<feature type="domain" description="MHD1" evidence="2">
    <location>
        <begin position="497"/>
        <end position="640"/>
    </location>
</feature>
<gene>
    <name evidence="4" type="primary">LOC112294600</name>
</gene>
<sequence>MAPAAQSEGPRTSSTTMRNSELGNPIPRVKVDLTEDDFRESAYEIMLAATGTAALSARSVGSARSKPDKGITAVAASRMKKALGLKLNTGVSRRGGKPRTTAELMRDQMLIADTVDLRTRRALSRAAAGQASRRTEHMLVPLELLQNIPASAFTDSSEHVRWLKRQLRILEAGLLAHPLVRGDSQGVEALRLRQCLKEMYCRASDTGKNTESIQALRNAAMARAGRPLNGESNEDVLHWADGYPFNINLYVALLGCVFDHVEEGTVLEELDDMLEMFKKTWVVLGIDQLTHNMLFMWVLFRQYVNTGQKELDLLGAAESQMAEVVKDYKSARPEQWNLLHSILTAIQTWTERRLLSYHDSFPEGARGPLEKVLALAVQSAEVIGEDMHQDKRRKVKISIAISTVDLYVRSSIRTAFAQMMESVDTRRKAADAPIPALAQLAKDTSALVSKEIENFSPSLKEWHPYAGGVAAVTLHACYSREIKQYMSGVSALTADTVQVLEAADQLEKSLVQVVVEDGVYAEDGGKALIREMPPFEADRAVGNLAKKWVEEKLQMLKEMVTLNVSKESWEPNSLKERYASSAVELLRIVDEMLNTYFALPVSQFPELLQDLVNGIDNALKIYATQAIGSCGEKDALIPPIPPLTRCKTKKSWFGKGRSDRGSPKPKGTLKKEPSSAAVYDLPHICLRMNTLHHLLVEVDFIEKKIRTGWRKDSALSGHVPSMQPNTEAVDSNLYETRSLLKEGIDKLMEIAAYRVVFVDLRPVLWDRLYVGGVASSRISAVIEELDTQLGIISDSSVEQLSNRVIGSLMRACFEGLMLVLMAAGPMRSFTVSDASMLQEDLKSMKDLFIADGDGLPATQVEREAAFATEVVSLFSLPTSEVIQRFNSVYGIGKGGTKPSLPSITGTWSASDPDTLLRILCYRGDDTASKYLKKTFRLPNNEMLLPSQPVSTNV</sequence>
<dbReference type="InterPro" id="IPR057984">
    <property type="entry name" value="PATROL1_C"/>
</dbReference>
<protein>
    <recommendedName>
        <fullName evidence="6">MHD1 domain-containing protein</fullName>
    </recommendedName>
</protein>
<reference evidence="4" key="3">
    <citation type="submission" date="2020-12" db="UniProtKB">
        <authorList>
            <consortium name="EnsemblPlants"/>
        </authorList>
    </citation>
    <scope>IDENTIFICATION</scope>
</reference>
<dbReference type="PROSITE" id="PS51258">
    <property type="entry name" value="MHD1"/>
    <property type="match status" value="1"/>
</dbReference>
<accession>A0A7I4BB66</accession>
<evidence type="ECO:0000259" key="2">
    <source>
        <dbReference type="PROSITE" id="PS51258"/>
    </source>
</evidence>
<name>A0A7I4BB66_PHYPA</name>
<feature type="region of interest" description="Disordered" evidence="1">
    <location>
        <begin position="650"/>
        <end position="674"/>
    </location>
</feature>
<dbReference type="AlphaFoldDB" id="A0A7I4BB66"/>
<proteinExistence type="predicted"/>
<evidence type="ECO:0000313" key="5">
    <source>
        <dbReference type="Proteomes" id="UP000006727"/>
    </source>
</evidence>